<proteinExistence type="predicted"/>
<feature type="compositionally biased region" description="Basic and acidic residues" evidence="1">
    <location>
        <begin position="33"/>
        <end position="42"/>
    </location>
</feature>
<protein>
    <submittedName>
        <fullName evidence="3">ABC-type transporter Mla subunit MlaD</fullName>
    </submittedName>
</protein>
<evidence type="ECO:0000313" key="5">
    <source>
        <dbReference type="Proteomes" id="UP000580797"/>
    </source>
</evidence>
<feature type="compositionally biased region" description="Low complexity" evidence="1">
    <location>
        <begin position="62"/>
        <end position="73"/>
    </location>
</feature>
<organism evidence="2 4">
    <name type="scientific">Neomicrococcus aestuarii</name>
    <dbReference type="NCBI Taxonomy" id="556325"/>
    <lineage>
        <taxon>Bacteria</taxon>
        <taxon>Bacillati</taxon>
        <taxon>Actinomycetota</taxon>
        <taxon>Actinomycetes</taxon>
        <taxon>Micrococcales</taxon>
        <taxon>Micrococcaceae</taxon>
        <taxon>Neomicrococcus</taxon>
    </lineage>
</organism>
<evidence type="ECO:0000313" key="4">
    <source>
        <dbReference type="Proteomes" id="UP000183530"/>
    </source>
</evidence>
<feature type="region of interest" description="Disordered" evidence="1">
    <location>
        <begin position="1"/>
        <end position="73"/>
    </location>
</feature>
<dbReference type="KEGG" id="nae:BHE16_07665"/>
<name>A0A1L2ZPF6_9MICC</name>
<sequence>MGFADNLGGLGEQVNNLTNEHGDQINEAVDNLQEQHSDKLGEHAGAANDFVDNAQTQHLGDQQAEQPAEEQAP</sequence>
<gene>
    <name evidence="2" type="ORF">BHE16_07665</name>
    <name evidence="3" type="ORF">HD598_001377</name>
</gene>
<reference evidence="2 4" key="1">
    <citation type="submission" date="2016-11" db="EMBL/GenBank/DDBJ databases">
        <title>Genome sequencing of Zhihengliuella aestuarii B18 antagonistic to Plasmodiophora brassicae.</title>
        <authorList>
            <person name="Luo Y."/>
        </authorList>
    </citation>
    <scope>NUCLEOTIDE SEQUENCE [LARGE SCALE GENOMIC DNA]</scope>
    <source>
        <strain evidence="2 4">B18</strain>
    </source>
</reference>
<keyword evidence="4" id="KW-1185">Reference proteome</keyword>
<evidence type="ECO:0000313" key="2">
    <source>
        <dbReference type="EMBL" id="APF40908.1"/>
    </source>
</evidence>
<dbReference type="EMBL" id="JACHDR010000001">
    <property type="protein sequence ID" value="MBB5512690.1"/>
    <property type="molecule type" value="Genomic_DNA"/>
</dbReference>
<evidence type="ECO:0000313" key="3">
    <source>
        <dbReference type="EMBL" id="MBB5512690.1"/>
    </source>
</evidence>
<reference evidence="3 5" key="2">
    <citation type="submission" date="2020-08" db="EMBL/GenBank/DDBJ databases">
        <title>Sequencing the genomes of 1000 actinobacteria strains.</title>
        <authorList>
            <person name="Klenk H.-P."/>
        </authorList>
    </citation>
    <scope>NUCLEOTIDE SEQUENCE [LARGE SCALE GENOMIC DNA]</scope>
    <source>
        <strain evidence="3 5">DSM 105783</strain>
    </source>
</reference>
<dbReference type="OrthoDB" id="4966085at2"/>
<dbReference type="AlphaFoldDB" id="A0A1L2ZPF6"/>
<dbReference type="RefSeq" id="WP_071894385.1">
    <property type="nucleotide sequence ID" value="NZ_BAAARH010000001.1"/>
</dbReference>
<dbReference type="EMBL" id="CP018135">
    <property type="protein sequence ID" value="APF40908.1"/>
    <property type="molecule type" value="Genomic_DNA"/>
</dbReference>
<evidence type="ECO:0000256" key="1">
    <source>
        <dbReference type="SAM" id="MobiDB-lite"/>
    </source>
</evidence>
<dbReference type="Proteomes" id="UP000183530">
    <property type="component" value="Chromosome"/>
</dbReference>
<accession>A0A1L2ZPF6</accession>
<dbReference type="Proteomes" id="UP000580797">
    <property type="component" value="Unassembled WGS sequence"/>
</dbReference>